<reference evidence="9" key="3">
    <citation type="submission" date="2015-04" db="UniProtKB">
        <authorList>
            <consortium name="EnsemblPlants"/>
        </authorList>
    </citation>
    <scope>IDENTIFICATION</scope>
    <source>
        <strain evidence="9">cv. Jemalong A17</strain>
    </source>
</reference>
<evidence type="ECO:0000313" key="9">
    <source>
        <dbReference type="EnsemblPlants" id="KEH29110"/>
    </source>
</evidence>
<evidence type="ECO:0000313" key="10">
    <source>
        <dbReference type="Proteomes" id="UP000002051"/>
    </source>
</evidence>
<evidence type="ECO:0000259" key="7">
    <source>
        <dbReference type="Pfam" id="PF23247"/>
    </source>
</evidence>
<evidence type="ECO:0000256" key="3">
    <source>
        <dbReference type="ARBA" id="ARBA00022821"/>
    </source>
</evidence>
<name>A0A072UT93_MEDTR</name>
<dbReference type="Gene3D" id="1.10.8.430">
    <property type="entry name" value="Helical domain of apoptotic protease-activating factors"/>
    <property type="match status" value="1"/>
</dbReference>
<dbReference type="PRINTS" id="PR00364">
    <property type="entry name" value="DISEASERSIST"/>
</dbReference>
<protein>
    <submittedName>
        <fullName evidence="8">NB-ARC domain disease resistance protein</fullName>
    </submittedName>
</protein>
<dbReference type="HOGENOM" id="CLU_000427_3_0_1"/>
<keyword evidence="2" id="KW-0547">Nucleotide-binding</keyword>
<dbReference type="Pfam" id="PF13855">
    <property type="entry name" value="LRR_8"/>
    <property type="match status" value="1"/>
</dbReference>
<gene>
    <name evidence="8" type="ordered locus">MTR_4g025470</name>
</gene>
<dbReference type="GO" id="GO:0005524">
    <property type="term" value="F:ATP binding"/>
    <property type="evidence" value="ECO:0007669"/>
    <property type="project" value="UniProtKB-KW"/>
</dbReference>
<keyword evidence="10" id="KW-1185">Reference proteome</keyword>
<feature type="domain" description="Disease resistance protein At4g27190-like leucine-rich repeats" evidence="7">
    <location>
        <begin position="1342"/>
        <end position="1439"/>
    </location>
</feature>
<dbReference type="eggNOG" id="KOG4658">
    <property type="taxonomic scope" value="Eukaryota"/>
</dbReference>
<organism evidence="8 10">
    <name type="scientific">Medicago truncatula</name>
    <name type="common">Barrel medic</name>
    <name type="synonym">Medicago tribuloides</name>
    <dbReference type="NCBI Taxonomy" id="3880"/>
    <lineage>
        <taxon>Eukaryota</taxon>
        <taxon>Viridiplantae</taxon>
        <taxon>Streptophyta</taxon>
        <taxon>Embryophyta</taxon>
        <taxon>Tracheophyta</taxon>
        <taxon>Spermatophyta</taxon>
        <taxon>Magnoliopsida</taxon>
        <taxon>eudicotyledons</taxon>
        <taxon>Gunneridae</taxon>
        <taxon>Pentapetalae</taxon>
        <taxon>rosids</taxon>
        <taxon>fabids</taxon>
        <taxon>Fabales</taxon>
        <taxon>Fabaceae</taxon>
        <taxon>Papilionoideae</taxon>
        <taxon>50 kb inversion clade</taxon>
        <taxon>NPAAA clade</taxon>
        <taxon>Hologalegina</taxon>
        <taxon>IRL clade</taxon>
        <taxon>Trifolieae</taxon>
        <taxon>Medicago</taxon>
    </lineage>
</organism>
<dbReference type="SUPFAM" id="SSF52058">
    <property type="entry name" value="L domain-like"/>
    <property type="match status" value="1"/>
</dbReference>
<dbReference type="Proteomes" id="UP000002051">
    <property type="component" value="Chromosome 4"/>
</dbReference>
<accession>A0A072UT93</accession>
<dbReference type="InterPro" id="IPR042197">
    <property type="entry name" value="Apaf_helical"/>
</dbReference>
<feature type="domain" description="Disease resistance protein At4g27190-like leucine-rich repeats" evidence="7">
    <location>
        <begin position="795"/>
        <end position="903"/>
    </location>
</feature>
<evidence type="ECO:0000259" key="6">
    <source>
        <dbReference type="Pfam" id="PF00931"/>
    </source>
</evidence>
<dbReference type="InterPro" id="IPR027417">
    <property type="entry name" value="P-loop_NTPase"/>
</dbReference>
<dbReference type="SUPFAM" id="SSF52540">
    <property type="entry name" value="P-loop containing nucleoside triphosphate hydrolases"/>
    <property type="match status" value="1"/>
</dbReference>
<evidence type="ECO:0000256" key="1">
    <source>
        <dbReference type="ARBA" id="ARBA00008894"/>
    </source>
</evidence>
<dbReference type="Gene3D" id="3.80.10.10">
    <property type="entry name" value="Ribonuclease Inhibitor"/>
    <property type="match status" value="4"/>
</dbReference>
<sequence>MCFFYKCNLKKLSKDLEDLEAARQRVNHSIEEAKSNGEEIENDVLNWMKEVNQVINKVNMLHNDPNHSKAGCYRWDFPNLIYQRQQLSRRATKISLDVTQKLQSGKFDCRVGYNPRHQEDIVSFSSPSPKEVLLASRRSFLNNILEALKDPSSHIIGVYGLSGVGKTYLLEEVDRFAQQLKLFNLVVLAKTSNIENIQEVIAEGLGLKFDMQSIDARAIRLKKKMKGKENILIILDDICGTLDLQKVGIPFSMTDSHTGNHNKKPTNFKLMMSSKSKENLLKMGAPENFTFRLEPLDDTESIDLFQFMVEDVVRDHRIKSLAPQLALKCAGLPLAITTVARALVNKDINYWENAVRQLEDVGPEEIGALVYIPLELSYNSLECDEARTLLLLIAVLGFQKVESYLEVVMGLGVLKKIETVRDGRHRLHVLVGYLKTSCLLRESGKCEIIEMHNMVREVALNIASKDKHVFVKRPFSNDSMRNCTNDSFRNCSQIILNCDITLLPQRLDCPNLELLVLSNSKFLLEIPDNFFEGMVKLKVLHLTKFNLCQLPSSLCCLSDLRSLSLFLCVLENMEGIGALTNLQFLNFFGSSLISLPSQIGELIHLKTLDCNQTGLQEIPPNILSCLTELEELKCRNFIIWESNGTASEMESPDLRQLSNLAELRQLSKLTTLELMVGTDDFPLDLQWMFKKLERFKIHFCYHLMEFYSETLNTLHICCTNAHIEELMKRAEALFLNHSSSMALENVNQLNSDGFPLLEVLRIRFDSSLKRIVDTHLGQIFFPNLEKLEIFGLSMLEEICRGPVAPNSFRKLTTIEVINCFKLKHLLSPSLIKELSQLVKIHVSGCGSLEGIVFLNDNYASVDNEIIEFVSLKTLELDHLHKLDNFCYYNSGSSEITEYQGLEPLSSALFNSSQVAFPNLHSLTLSKLDVENFWDDNQHITMFNLKTLIVRDCENIKYLFLSTMVGSFKNLRQLEIKNCRSMEEIIAKEKANSDVTALEESVMLTDMKNLKTIWHFQFDKVESLVVKNCESLVVVFPSSTQKTICNLEWLQITDCPLLKEIFKLTPSDQSSIEDSTHLKNVFLKTLPNVKKIWSMDPKGVLNFHDLEGLHIYQCGSLEHVLPLSVVTSCSKLNSLCISDCKEIVAVIENEDSVFIPPQFELNALKTLSFKALPQLKGFYGGNHTLACPSLRVMTVLGCAKLTVFKTQESLMLLQEPLFVVEEVIPHLERLDIMIKDANLMISQTENIGSLVTNMKHIGLYRSENEEEEFPRELLQSACSLESCSFEKIFLDDRLLNEEIRLKSLKLSHLPKIYEGPHLLLEFIGHLAVEYCPSLTNLIPSCASFNSLISLEITNCNGLISLITSSMGEILGKLEVMKVKGCNSLEAIITAEENLDFGLLNLEVLVLESLPKLNKFSSCKSRIYLPLLVEVEVNECPLLEIFSEGMPSTPNLLDIKRGELYYPLAGNLNDSIRSIFISEGMRRKINPGKIITIPTTLKPLLLLHIQKQRKLVFCPLFDQWMVFVFNRVPFTLISFSTVLRNLENNQMVLQDKAALQELAGDSREPTLAVEIALRSMADNDGAVELEELFSANVNGVMAAAMGRPVLRLMSDMWMSHGDPHIRGFQPLFSGGGPRRAPRLMGMCGYT</sequence>
<reference evidence="8 10" key="2">
    <citation type="journal article" date="2014" name="BMC Genomics">
        <title>An improved genome release (version Mt4.0) for the model legume Medicago truncatula.</title>
        <authorList>
            <person name="Tang H."/>
            <person name="Krishnakumar V."/>
            <person name="Bidwell S."/>
            <person name="Rosen B."/>
            <person name="Chan A."/>
            <person name="Zhou S."/>
            <person name="Gentzbittel L."/>
            <person name="Childs K.L."/>
            <person name="Yandell M."/>
            <person name="Gundlach H."/>
            <person name="Mayer K.F."/>
            <person name="Schwartz D.C."/>
            <person name="Town C.D."/>
        </authorList>
    </citation>
    <scope>GENOME REANNOTATION</scope>
    <source>
        <strain evidence="8">A17</strain>
        <strain evidence="9 10">cv. Jemalong A17</strain>
    </source>
</reference>
<evidence type="ECO:0000256" key="5">
    <source>
        <dbReference type="SAM" id="Coils"/>
    </source>
</evidence>
<feature type="coiled-coil region" evidence="5">
    <location>
        <begin position="9"/>
        <end position="50"/>
    </location>
</feature>
<evidence type="ECO:0000256" key="4">
    <source>
        <dbReference type="ARBA" id="ARBA00022840"/>
    </source>
</evidence>
<dbReference type="GO" id="GO:0006952">
    <property type="term" value="P:defense response"/>
    <property type="evidence" value="ECO:0007669"/>
    <property type="project" value="UniProtKB-KW"/>
</dbReference>
<feature type="domain" description="Disease resistance protein At4g27190-like leucine-rich repeats" evidence="7">
    <location>
        <begin position="1004"/>
        <end position="1140"/>
    </location>
</feature>
<dbReference type="InterPro" id="IPR057135">
    <property type="entry name" value="At4g27190-like_LRR"/>
</dbReference>
<keyword evidence="5" id="KW-0175">Coiled coil</keyword>
<feature type="domain" description="NB-ARC" evidence="6">
    <location>
        <begin position="141"/>
        <end position="309"/>
    </location>
</feature>
<dbReference type="PANTHER" id="PTHR33463">
    <property type="entry name" value="NB-ARC DOMAIN-CONTAINING PROTEIN-RELATED"/>
    <property type="match status" value="1"/>
</dbReference>
<dbReference type="GO" id="GO:0043531">
    <property type="term" value="F:ADP binding"/>
    <property type="evidence" value="ECO:0007669"/>
    <property type="project" value="InterPro"/>
</dbReference>
<keyword evidence="3" id="KW-0611">Plant defense</keyword>
<dbReference type="PaxDb" id="3880-AES90714"/>
<dbReference type="InterPro" id="IPR001611">
    <property type="entry name" value="Leu-rich_rpt"/>
</dbReference>
<dbReference type="EnsemblPlants" id="KEH29110">
    <property type="protein sequence ID" value="KEH29110"/>
    <property type="gene ID" value="MTR_4g025470"/>
</dbReference>
<dbReference type="InterPro" id="IPR002182">
    <property type="entry name" value="NB-ARC"/>
</dbReference>
<evidence type="ECO:0000313" key="8">
    <source>
        <dbReference type="EMBL" id="KEH29110.1"/>
    </source>
</evidence>
<keyword evidence="4" id="KW-0067">ATP-binding</keyword>
<dbReference type="Pfam" id="PF00931">
    <property type="entry name" value="NB-ARC"/>
    <property type="match status" value="1"/>
</dbReference>
<dbReference type="InterPro" id="IPR050905">
    <property type="entry name" value="Plant_NBS-LRR"/>
</dbReference>
<comment type="similarity">
    <text evidence="1">Belongs to the disease resistance NB-LRR family.</text>
</comment>
<proteinExistence type="inferred from homology"/>
<reference evidence="8 10" key="1">
    <citation type="journal article" date="2011" name="Nature">
        <title>The Medicago genome provides insight into the evolution of rhizobial symbioses.</title>
        <authorList>
            <person name="Young N.D."/>
            <person name="Debelle F."/>
            <person name="Oldroyd G.E."/>
            <person name="Geurts R."/>
            <person name="Cannon S.B."/>
            <person name="Udvardi M.K."/>
            <person name="Benedito V.A."/>
            <person name="Mayer K.F."/>
            <person name="Gouzy J."/>
            <person name="Schoof H."/>
            <person name="Van de Peer Y."/>
            <person name="Proost S."/>
            <person name="Cook D.R."/>
            <person name="Meyers B.C."/>
            <person name="Spannagl M."/>
            <person name="Cheung F."/>
            <person name="De Mita S."/>
            <person name="Krishnakumar V."/>
            <person name="Gundlach H."/>
            <person name="Zhou S."/>
            <person name="Mudge J."/>
            <person name="Bharti A.K."/>
            <person name="Murray J.D."/>
            <person name="Naoumkina M.A."/>
            <person name="Rosen B."/>
            <person name="Silverstein K.A."/>
            <person name="Tang H."/>
            <person name="Rombauts S."/>
            <person name="Zhao P.X."/>
            <person name="Zhou P."/>
            <person name="Barbe V."/>
            <person name="Bardou P."/>
            <person name="Bechner M."/>
            <person name="Bellec A."/>
            <person name="Berger A."/>
            <person name="Berges H."/>
            <person name="Bidwell S."/>
            <person name="Bisseling T."/>
            <person name="Choisne N."/>
            <person name="Couloux A."/>
            <person name="Denny R."/>
            <person name="Deshpande S."/>
            <person name="Dai X."/>
            <person name="Doyle J.J."/>
            <person name="Dudez A.M."/>
            <person name="Farmer A.D."/>
            <person name="Fouteau S."/>
            <person name="Franken C."/>
            <person name="Gibelin C."/>
            <person name="Gish J."/>
            <person name="Goldstein S."/>
            <person name="Gonzalez A.J."/>
            <person name="Green P.J."/>
            <person name="Hallab A."/>
            <person name="Hartog M."/>
            <person name="Hua A."/>
            <person name="Humphray S.J."/>
            <person name="Jeong D.H."/>
            <person name="Jing Y."/>
            <person name="Jocker A."/>
            <person name="Kenton S.M."/>
            <person name="Kim D.J."/>
            <person name="Klee K."/>
            <person name="Lai H."/>
            <person name="Lang C."/>
            <person name="Lin S."/>
            <person name="Macmil S.L."/>
            <person name="Magdelenat G."/>
            <person name="Matthews L."/>
            <person name="McCorrison J."/>
            <person name="Monaghan E.L."/>
            <person name="Mun J.H."/>
            <person name="Najar F.Z."/>
            <person name="Nicholson C."/>
            <person name="Noirot C."/>
            <person name="O'Bleness M."/>
            <person name="Paule C.R."/>
            <person name="Poulain J."/>
            <person name="Prion F."/>
            <person name="Qin B."/>
            <person name="Qu C."/>
            <person name="Retzel E.F."/>
            <person name="Riddle C."/>
            <person name="Sallet E."/>
            <person name="Samain S."/>
            <person name="Samson N."/>
            <person name="Sanders I."/>
            <person name="Saurat O."/>
            <person name="Scarpelli C."/>
            <person name="Schiex T."/>
            <person name="Segurens B."/>
            <person name="Severin A.J."/>
            <person name="Sherrier D.J."/>
            <person name="Shi R."/>
            <person name="Sims S."/>
            <person name="Singer S.R."/>
            <person name="Sinharoy S."/>
            <person name="Sterck L."/>
            <person name="Viollet A."/>
            <person name="Wang B.B."/>
            <person name="Wang K."/>
            <person name="Wang M."/>
            <person name="Wang X."/>
            <person name="Warfsmann J."/>
            <person name="Weissenbach J."/>
            <person name="White D.D."/>
            <person name="White J.D."/>
            <person name="Wiley G.B."/>
            <person name="Wincker P."/>
            <person name="Xing Y."/>
            <person name="Yang L."/>
            <person name="Yao Z."/>
            <person name="Ying F."/>
            <person name="Zhai J."/>
            <person name="Zhou L."/>
            <person name="Zuber A."/>
            <person name="Denarie J."/>
            <person name="Dixon R.A."/>
            <person name="May G.D."/>
            <person name="Schwartz D.C."/>
            <person name="Rogers J."/>
            <person name="Quetier F."/>
            <person name="Town C.D."/>
            <person name="Roe B.A."/>
        </authorList>
    </citation>
    <scope>NUCLEOTIDE SEQUENCE [LARGE SCALE GENOMIC DNA]</scope>
    <source>
        <strain evidence="8">A17</strain>
        <strain evidence="9 10">cv. Jemalong A17</strain>
    </source>
</reference>
<dbReference type="EMBL" id="CM001220">
    <property type="protein sequence ID" value="KEH29110.1"/>
    <property type="molecule type" value="Genomic_DNA"/>
</dbReference>
<dbReference type="Gene3D" id="3.40.50.300">
    <property type="entry name" value="P-loop containing nucleotide triphosphate hydrolases"/>
    <property type="match status" value="1"/>
</dbReference>
<dbReference type="PANTHER" id="PTHR33463:SF215">
    <property type="entry name" value="NB-ARC DOMAIN DISEASE RESISTANCE PROTEIN"/>
    <property type="match status" value="1"/>
</dbReference>
<dbReference type="SUPFAM" id="SSF52047">
    <property type="entry name" value="RNI-like"/>
    <property type="match status" value="3"/>
</dbReference>
<dbReference type="InterPro" id="IPR032675">
    <property type="entry name" value="LRR_dom_sf"/>
</dbReference>
<evidence type="ECO:0000256" key="2">
    <source>
        <dbReference type="ARBA" id="ARBA00022741"/>
    </source>
</evidence>
<dbReference type="Pfam" id="PF23247">
    <property type="entry name" value="LRR_RPS2"/>
    <property type="match status" value="3"/>
</dbReference>